<dbReference type="AlphaFoldDB" id="A0A433DDY8"/>
<keyword evidence="1" id="KW-0472">Membrane</keyword>
<keyword evidence="1" id="KW-1133">Transmembrane helix</keyword>
<organism evidence="2 3">
    <name type="scientific">Jimgerdemannia flammicorona</name>
    <dbReference type="NCBI Taxonomy" id="994334"/>
    <lineage>
        <taxon>Eukaryota</taxon>
        <taxon>Fungi</taxon>
        <taxon>Fungi incertae sedis</taxon>
        <taxon>Mucoromycota</taxon>
        <taxon>Mucoromycotina</taxon>
        <taxon>Endogonomycetes</taxon>
        <taxon>Endogonales</taxon>
        <taxon>Endogonaceae</taxon>
        <taxon>Jimgerdemannia</taxon>
    </lineage>
</organism>
<dbReference type="SUPFAM" id="SSF54373">
    <property type="entry name" value="FAD-linked reductases, C-terminal domain"/>
    <property type="match status" value="1"/>
</dbReference>
<dbReference type="Proteomes" id="UP000268093">
    <property type="component" value="Unassembled WGS sequence"/>
</dbReference>
<keyword evidence="3" id="KW-1185">Reference proteome</keyword>
<sequence length="316" mass="35621">MYATVQDNFRHSTVKTLKPKNLVTCPICLVRALLLFAVPAFRICSSLIFIVCADFTSQKRIAIQSLNYDNFAIQDPLLGRFQENCGTTTTDLPIRTIIYPSYGLRSTEPGVLLVSYAFANDATRFCANSHEDVAELALRDLVEIQRRIPGSCRSLLVYRSDCQRWCICALRTWAIHYLIHFAGEHTDIHHAWIVGALNSAVYTTYSIMKGAGLEKEFREVAKPFITQYNIPSQILQREHPDPDHGCNNAGSGLNTETRTMFTKMTIVSVPTSGVEQLVEHDHQVKYHTEIHENLVTPTEYISPNIISISDPVPIFS</sequence>
<keyword evidence="1" id="KW-0812">Transmembrane</keyword>
<evidence type="ECO:0000256" key="1">
    <source>
        <dbReference type="SAM" id="Phobius"/>
    </source>
</evidence>
<dbReference type="Gene3D" id="1.10.10.1620">
    <property type="match status" value="1"/>
</dbReference>
<name>A0A433DDY8_9FUNG</name>
<evidence type="ECO:0000313" key="3">
    <source>
        <dbReference type="Proteomes" id="UP000268093"/>
    </source>
</evidence>
<evidence type="ECO:0000313" key="2">
    <source>
        <dbReference type="EMBL" id="RUP49072.1"/>
    </source>
</evidence>
<dbReference type="Gene3D" id="3.30.70.2100">
    <property type="match status" value="1"/>
</dbReference>
<dbReference type="EMBL" id="RBNI01002641">
    <property type="protein sequence ID" value="RUP49072.1"/>
    <property type="molecule type" value="Genomic_DNA"/>
</dbReference>
<gene>
    <name evidence="2" type="ORF">BC936DRAFT_143344</name>
</gene>
<protein>
    <submittedName>
        <fullName evidence="2">Uncharacterized protein</fullName>
    </submittedName>
</protein>
<feature type="transmembrane region" description="Helical" evidence="1">
    <location>
        <begin position="21"/>
        <end position="41"/>
    </location>
</feature>
<dbReference type="OrthoDB" id="7777654at2759"/>
<proteinExistence type="predicted"/>
<comment type="caution">
    <text evidence="2">The sequence shown here is derived from an EMBL/GenBank/DDBJ whole genome shotgun (WGS) entry which is preliminary data.</text>
</comment>
<reference evidence="2 3" key="1">
    <citation type="journal article" date="2018" name="New Phytol.">
        <title>Phylogenomics of Endogonaceae and evolution of mycorrhizas within Mucoromycota.</title>
        <authorList>
            <person name="Chang Y."/>
            <person name="Desiro A."/>
            <person name="Na H."/>
            <person name="Sandor L."/>
            <person name="Lipzen A."/>
            <person name="Clum A."/>
            <person name="Barry K."/>
            <person name="Grigoriev I.V."/>
            <person name="Martin F.M."/>
            <person name="Stajich J.E."/>
            <person name="Smith M.E."/>
            <person name="Bonito G."/>
            <person name="Spatafora J.W."/>
        </authorList>
    </citation>
    <scope>NUCLEOTIDE SEQUENCE [LARGE SCALE GENOMIC DNA]</scope>
    <source>
        <strain evidence="2 3">GMNB39</strain>
    </source>
</reference>
<accession>A0A433DDY8</accession>